<dbReference type="EMBL" id="JAMGBA010000002">
    <property type="protein sequence ID" value="MCL6698551.1"/>
    <property type="molecule type" value="Genomic_DNA"/>
</dbReference>
<feature type="domain" description="DUF4142" evidence="2">
    <location>
        <begin position="18"/>
        <end position="148"/>
    </location>
</feature>
<sequence>MQSASVASTAIAPMALSAAAYVATASSIDLYEVKSAQMAMERAQDPANRAFAERALRAHQGTSAQLSFAGRRLNLLPTATLDPNHQAMLDALSATADFDNTYRAQQNIVVQEALRLHSSYAKTGDSPTLRPVAANAESVMRANLQALRNSR</sequence>
<comment type="caution">
    <text evidence="3">The sequence shown here is derived from an EMBL/GenBank/DDBJ whole genome shotgun (WGS) entry which is preliminary data.</text>
</comment>
<evidence type="ECO:0000256" key="1">
    <source>
        <dbReference type="SAM" id="SignalP"/>
    </source>
</evidence>
<gene>
    <name evidence="3" type="ORF">LZ496_07105</name>
</gene>
<dbReference type="Gene3D" id="1.20.1260.10">
    <property type="match status" value="1"/>
</dbReference>
<proteinExistence type="predicted"/>
<evidence type="ECO:0000259" key="2">
    <source>
        <dbReference type="Pfam" id="PF13628"/>
    </source>
</evidence>
<reference evidence="3 4" key="1">
    <citation type="submission" date="2022-05" db="EMBL/GenBank/DDBJ databases">
        <authorList>
            <person name="Jo J.-H."/>
            <person name="Im W.-T."/>
        </authorList>
    </citation>
    <scope>NUCLEOTIDE SEQUENCE [LARGE SCALE GENOMIC DNA]</scope>
    <source>
        <strain evidence="3 4">NSE70-1</strain>
    </source>
</reference>
<evidence type="ECO:0000313" key="3">
    <source>
        <dbReference type="EMBL" id="MCL6698551.1"/>
    </source>
</evidence>
<feature type="chain" id="PRO_5046512366" evidence="1">
    <location>
        <begin position="26"/>
        <end position="151"/>
    </location>
</feature>
<name>A0ABT0RUR6_9SPHN</name>
<dbReference type="InterPro" id="IPR025419">
    <property type="entry name" value="DUF4142"/>
</dbReference>
<evidence type="ECO:0000313" key="4">
    <source>
        <dbReference type="Proteomes" id="UP001203410"/>
    </source>
</evidence>
<keyword evidence="4" id="KW-1185">Reference proteome</keyword>
<organism evidence="3 4">
    <name type="scientific">Sphingomonas caseinilyticus</name>
    <dbReference type="NCBI Taxonomy" id="2908205"/>
    <lineage>
        <taxon>Bacteria</taxon>
        <taxon>Pseudomonadati</taxon>
        <taxon>Pseudomonadota</taxon>
        <taxon>Alphaproteobacteria</taxon>
        <taxon>Sphingomonadales</taxon>
        <taxon>Sphingomonadaceae</taxon>
        <taxon>Sphingomonas</taxon>
    </lineage>
</organism>
<dbReference type="Pfam" id="PF13628">
    <property type="entry name" value="DUF4142"/>
    <property type="match status" value="1"/>
</dbReference>
<dbReference type="Proteomes" id="UP001203410">
    <property type="component" value="Unassembled WGS sequence"/>
</dbReference>
<protein>
    <submittedName>
        <fullName evidence="3">DUF4142 domain-containing protein</fullName>
    </submittedName>
</protein>
<dbReference type="InterPro" id="IPR012347">
    <property type="entry name" value="Ferritin-like"/>
</dbReference>
<feature type="signal peptide" evidence="1">
    <location>
        <begin position="1"/>
        <end position="25"/>
    </location>
</feature>
<dbReference type="RefSeq" id="WP_249903952.1">
    <property type="nucleotide sequence ID" value="NZ_JAMGBA010000002.1"/>
</dbReference>
<keyword evidence="1" id="KW-0732">Signal</keyword>
<accession>A0ABT0RUR6</accession>